<proteinExistence type="predicted"/>
<dbReference type="Proteomes" id="UP000244240">
    <property type="component" value="Unassembled WGS sequence"/>
</dbReference>
<feature type="signal peptide" evidence="1">
    <location>
        <begin position="1"/>
        <end position="25"/>
    </location>
</feature>
<protein>
    <submittedName>
        <fullName evidence="2">Uncharacterized protein DUF1259</fullName>
    </submittedName>
</protein>
<sequence length="172" mass="19872">MRWKRGWAFLLVLLLFAVPFQPVQAQKSGDCRRLEQALGYKVEAQEGICRMGLIRKELRVTHQGRMLSPETMELELLANFERVGDAWVVMGEFALMEPEVNPVVDRLRQSGLEVTAIHNHMLFERPRVIYLHFQGEGTPERLAKGVRSAVRATSYGKRGFKRFPKDRLMLPH</sequence>
<evidence type="ECO:0000256" key="1">
    <source>
        <dbReference type="SAM" id="SignalP"/>
    </source>
</evidence>
<dbReference type="RefSeq" id="WP_170109502.1">
    <property type="nucleotide sequence ID" value="NZ_QBKR01000004.1"/>
</dbReference>
<name>A0A2T6C4V0_9BACL</name>
<gene>
    <name evidence="2" type="ORF">C8P63_104196</name>
</gene>
<accession>A0A2T6C4V0</accession>
<organism evidence="2 3">
    <name type="scientific">Melghirimyces profundicolus</name>
    <dbReference type="NCBI Taxonomy" id="1242148"/>
    <lineage>
        <taxon>Bacteria</taxon>
        <taxon>Bacillati</taxon>
        <taxon>Bacillota</taxon>
        <taxon>Bacilli</taxon>
        <taxon>Bacillales</taxon>
        <taxon>Thermoactinomycetaceae</taxon>
        <taxon>Melghirimyces</taxon>
    </lineage>
</organism>
<feature type="chain" id="PRO_5015549544" evidence="1">
    <location>
        <begin position="26"/>
        <end position="172"/>
    </location>
</feature>
<dbReference type="InterPro" id="IPR011094">
    <property type="entry name" value="Uncharacterised_LppY/LpqO"/>
</dbReference>
<keyword evidence="3" id="KW-1185">Reference proteome</keyword>
<reference evidence="2 3" key="1">
    <citation type="submission" date="2018-04" db="EMBL/GenBank/DDBJ databases">
        <title>Genomic Encyclopedia of Archaeal and Bacterial Type Strains, Phase II (KMG-II): from individual species to whole genera.</title>
        <authorList>
            <person name="Goeker M."/>
        </authorList>
    </citation>
    <scope>NUCLEOTIDE SEQUENCE [LARGE SCALE GENOMIC DNA]</scope>
    <source>
        <strain evidence="2 3">DSM 45787</strain>
    </source>
</reference>
<comment type="caution">
    <text evidence="2">The sequence shown here is derived from an EMBL/GenBank/DDBJ whole genome shotgun (WGS) entry which is preliminary data.</text>
</comment>
<evidence type="ECO:0000313" key="3">
    <source>
        <dbReference type="Proteomes" id="UP000244240"/>
    </source>
</evidence>
<evidence type="ECO:0000313" key="2">
    <source>
        <dbReference type="EMBL" id="PTX63349.1"/>
    </source>
</evidence>
<keyword evidence="1" id="KW-0732">Signal</keyword>
<dbReference type="AlphaFoldDB" id="A0A2T6C4V0"/>
<dbReference type="Pfam" id="PF07485">
    <property type="entry name" value="DUF1529"/>
    <property type="match status" value="1"/>
</dbReference>
<dbReference type="EMBL" id="QBKR01000004">
    <property type="protein sequence ID" value="PTX63349.1"/>
    <property type="molecule type" value="Genomic_DNA"/>
</dbReference>